<dbReference type="Proteomes" id="UP000249886">
    <property type="component" value="Unassembled WGS sequence"/>
</dbReference>
<accession>A0A6H9XTK3</accession>
<name>A0A6H9XTK3_9CORY</name>
<dbReference type="GeneID" id="84574355"/>
<dbReference type="EMBL" id="UARK01000006">
    <property type="protein sequence ID" value="SPW28280.1"/>
    <property type="molecule type" value="Genomic_DNA"/>
</dbReference>
<sequence>MDNVSQTLFYPLFGRAQASDRWPELFPDPWAHKAMEIAAQEGTTAQPMDGFPELVYGLRHMILVQEARAYLETHPGAAVVNIGCGLDMLAEDLSGHECTIYNLDLPDVIELRHRWVPKADNEIDLPYSATNHEWLSKVDASRGVIALAGGVFFYFQVADVSSLIDAFGTAFPGGRMVYDAESPDATKRSERMLEKKGTPAEMPFKVKDPYSPRKWSTTVTNVTVEFSFLDRLAPKLRSQLPMSYRLIFLMLKWNKGMYFVRVDF</sequence>
<dbReference type="Gene3D" id="3.40.50.150">
    <property type="entry name" value="Vaccinia Virus protein VP39"/>
    <property type="match status" value="1"/>
</dbReference>
<dbReference type="GO" id="GO:0032259">
    <property type="term" value="P:methylation"/>
    <property type="evidence" value="ECO:0007669"/>
    <property type="project" value="UniProtKB-KW"/>
</dbReference>
<reference evidence="1 2" key="1">
    <citation type="submission" date="2018-06" db="EMBL/GenBank/DDBJ databases">
        <authorList>
            <consortium name="Pathogen Informatics"/>
            <person name="Doyle S."/>
        </authorList>
    </citation>
    <scope>NUCLEOTIDE SEQUENCE [LARGE SCALE GENOMIC DNA]</scope>
    <source>
        <strain evidence="1 2">NCTC10254</strain>
    </source>
</reference>
<dbReference type="GO" id="GO:0008168">
    <property type="term" value="F:methyltransferase activity"/>
    <property type="evidence" value="ECO:0007669"/>
    <property type="project" value="UniProtKB-KW"/>
</dbReference>
<protein>
    <submittedName>
        <fullName evidence="1">O-Methyltransferase involved in polyketide biosynthesis</fullName>
    </submittedName>
</protein>
<dbReference type="AlphaFoldDB" id="A0A6H9XTK3"/>
<evidence type="ECO:0000313" key="1">
    <source>
        <dbReference type="EMBL" id="SPW28280.1"/>
    </source>
</evidence>
<keyword evidence="1" id="KW-0808">Transferase</keyword>
<dbReference type="InterPro" id="IPR029063">
    <property type="entry name" value="SAM-dependent_MTases_sf"/>
</dbReference>
<dbReference type="PANTHER" id="PTHR43619:SF2">
    <property type="entry name" value="S-ADENOSYL-L-METHIONINE-DEPENDENT METHYLTRANSFERASES SUPERFAMILY PROTEIN"/>
    <property type="match status" value="1"/>
</dbReference>
<evidence type="ECO:0000313" key="2">
    <source>
        <dbReference type="Proteomes" id="UP000249886"/>
    </source>
</evidence>
<comment type="caution">
    <text evidence="1">The sequence shown here is derived from an EMBL/GenBank/DDBJ whole genome shotgun (WGS) entry which is preliminary data.</text>
</comment>
<gene>
    <name evidence="1" type="ORF">NCTC10254_01274</name>
</gene>
<dbReference type="RefSeq" id="WP_005526522.1">
    <property type="nucleotide sequence ID" value="NZ_CAUOLB010000017.1"/>
</dbReference>
<dbReference type="PANTHER" id="PTHR43619">
    <property type="entry name" value="S-ADENOSYL-L-METHIONINE-DEPENDENT METHYLTRANSFERASE YKTD-RELATED"/>
    <property type="match status" value="1"/>
</dbReference>
<dbReference type="SUPFAM" id="SSF53335">
    <property type="entry name" value="S-adenosyl-L-methionine-dependent methyltransferases"/>
    <property type="match status" value="1"/>
</dbReference>
<proteinExistence type="predicted"/>
<organism evidence="1 2">
    <name type="scientific">Corynebacterium matruchotii</name>
    <dbReference type="NCBI Taxonomy" id="43768"/>
    <lineage>
        <taxon>Bacteria</taxon>
        <taxon>Bacillati</taxon>
        <taxon>Actinomycetota</taxon>
        <taxon>Actinomycetes</taxon>
        <taxon>Mycobacteriales</taxon>
        <taxon>Corynebacteriaceae</taxon>
        <taxon>Corynebacterium</taxon>
    </lineage>
</organism>
<keyword evidence="1" id="KW-0489">Methyltransferase</keyword>